<evidence type="ECO:0000313" key="3">
    <source>
        <dbReference type="EMBL" id="MFC2254907.1"/>
    </source>
</evidence>
<evidence type="ECO:0000313" key="4">
    <source>
        <dbReference type="Proteomes" id="UP001595190"/>
    </source>
</evidence>
<keyword evidence="2" id="KW-1133">Transmembrane helix</keyword>
<feature type="compositionally biased region" description="Polar residues" evidence="1">
    <location>
        <begin position="65"/>
        <end position="77"/>
    </location>
</feature>
<dbReference type="Pfam" id="PF06059">
    <property type="entry name" value="DUF930"/>
    <property type="match status" value="1"/>
</dbReference>
<evidence type="ECO:0000256" key="1">
    <source>
        <dbReference type="SAM" id="MobiDB-lite"/>
    </source>
</evidence>
<name>A0ABV6ZRT0_9HYPH</name>
<feature type="transmembrane region" description="Helical" evidence="2">
    <location>
        <begin position="13"/>
        <end position="35"/>
    </location>
</feature>
<reference evidence="3 4" key="1">
    <citation type="submission" date="2024-09" db="EMBL/GenBank/DDBJ databases">
        <title>Description of Labrys sedimenti sp. nov., isolated from a diclofenac-degrading enrichment culture, and genome-based reclassification of Labrys portucalensis as a later heterotypic synonym of Labrys neptuniae.</title>
        <authorList>
            <person name="Tancsics A."/>
            <person name="Csepanyi A."/>
        </authorList>
    </citation>
    <scope>NUCLEOTIDE SEQUENCE [LARGE SCALE GENOMIC DNA]</scope>
    <source>
        <strain evidence="3 4">LMG 23412</strain>
    </source>
</reference>
<keyword evidence="2" id="KW-0812">Transmembrane</keyword>
<dbReference type="InterPro" id="IPR009273">
    <property type="entry name" value="DUF930"/>
</dbReference>
<protein>
    <submittedName>
        <fullName evidence="3">DUF930 domain-containing protein</fullName>
    </submittedName>
</protein>
<dbReference type="RefSeq" id="WP_394315504.1">
    <property type="nucleotide sequence ID" value="NZ_JBHGPK010000051.1"/>
</dbReference>
<evidence type="ECO:0000256" key="2">
    <source>
        <dbReference type="SAM" id="Phobius"/>
    </source>
</evidence>
<dbReference type="Proteomes" id="UP001595190">
    <property type="component" value="Unassembled WGS sequence"/>
</dbReference>
<feature type="region of interest" description="Disordered" evidence="1">
    <location>
        <begin position="56"/>
        <end position="106"/>
    </location>
</feature>
<proteinExistence type="predicted"/>
<keyword evidence="2" id="KW-0472">Membrane</keyword>
<dbReference type="EMBL" id="JBHGPK010000051">
    <property type="protein sequence ID" value="MFC2254907.1"/>
    <property type="molecule type" value="Genomic_DNA"/>
</dbReference>
<gene>
    <name evidence="3" type="ORF">ACETRX_35375</name>
</gene>
<accession>A0ABV6ZRT0</accession>
<sequence>MRARGASWAQERFSGWGIAASTLLHILISAFVLLLSTAQKLPDQPQQSIEVEFATLPPEKHEVPSQPSLQQPENVQNAEKLEAPPQTPALPEISRPREETPAMVKPSHMLSEKLLADPRSRQAREQLALLAPDERVEQLCNAEAMAQVGAWSKDLKPDRVVAYAMAAPKLSGNSLSADGAALHSKKRWYRLRFKCDLTPDRKKVVAFGFLMGDPIPRKEWGRHSLPSEDKALD</sequence>
<organism evidence="3 4">
    <name type="scientific">Labrys neptuniae</name>
    <dbReference type="NCBI Taxonomy" id="376174"/>
    <lineage>
        <taxon>Bacteria</taxon>
        <taxon>Pseudomonadati</taxon>
        <taxon>Pseudomonadota</taxon>
        <taxon>Alphaproteobacteria</taxon>
        <taxon>Hyphomicrobiales</taxon>
        <taxon>Xanthobacteraceae</taxon>
        <taxon>Labrys</taxon>
    </lineage>
</organism>
<comment type="caution">
    <text evidence="3">The sequence shown here is derived from an EMBL/GenBank/DDBJ whole genome shotgun (WGS) entry which is preliminary data.</text>
</comment>